<dbReference type="Gramene" id="TraesJAG2B03G00853890.1">
    <property type="protein sequence ID" value="TraesJAG2B03G00853890.1.CDS1"/>
    <property type="gene ID" value="TraesJAG2B03G00853890"/>
</dbReference>
<dbReference type="NCBIfam" id="TIGR01640">
    <property type="entry name" value="F_box_assoc_1"/>
    <property type="match status" value="1"/>
</dbReference>
<dbReference type="Pfam" id="PF07734">
    <property type="entry name" value="FBA_1"/>
    <property type="match status" value="1"/>
</dbReference>
<proteinExistence type="predicted"/>
<dbReference type="PANTHER" id="PTHR31672:SF13">
    <property type="entry name" value="F-BOX PROTEIN CPR30-LIKE"/>
    <property type="match status" value="1"/>
</dbReference>
<name>A0A3B6BZL4_WHEAT</name>
<dbReference type="Gramene" id="TraesLAC2B03G00851030.1">
    <property type="protein sequence ID" value="TraesLAC2B03G00851030.1.CDS1"/>
    <property type="gene ID" value="TraesLAC2B03G00851030"/>
</dbReference>
<dbReference type="InterPro" id="IPR006527">
    <property type="entry name" value="F-box-assoc_dom_typ1"/>
</dbReference>
<feature type="domain" description="F-box" evidence="1">
    <location>
        <begin position="7"/>
        <end position="53"/>
    </location>
</feature>
<dbReference type="Gramene" id="TraesCS2B02G104500.1">
    <property type="protein sequence ID" value="TraesCS2B02G104500.1.cds1"/>
    <property type="gene ID" value="TraesCS2B02G104500"/>
</dbReference>
<dbReference type="SMART" id="SM00256">
    <property type="entry name" value="FBOX"/>
    <property type="match status" value="1"/>
</dbReference>
<dbReference type="AlphaFoldDB" id="A0A3B6BZL4"/>
<dbReference type="Pfam" id="PF12937">
    <property type="entry name" value="F-box-like"/>
    <property type="match status" value="1"/>
</dbReference>
<dbReference type="InterPro" id="IPR017451">
    <property type="entry name" value="F-box-assoc_interact_dom"/>
</dbReference>
<dbReference type="SUPFAM" id="SSF81383">
    <property type="entry name" value="F-box domain"/>
    <property type="match status" value="1"/>
</dbReference>
<dbReference type="Gramene" id="TraesSTA2B03G00855130.1">
    <property type="protein sequence ID" value="TraesSTA2B03G00855130.1.CDS1"/>
    <property type="gene ID" value="TraesSTA2B03G00855130"/>
</dbReference>
<accession>A0A3B6BZL4</accession>
<dbReference type="PANTHER" id="PTHR31672">
    <property type="entry name" value="BNACNNG10540D PROTEIN"/>
    <property type="match status" value="1"/>
</dbReference>
<dbReference type="EnsemblPlants" id="TraesCS2B02G104500.1">
    <property type="protein sequence ID" value="TraesCS2B02G104500.1.cds1"/>
    <property type="gene ID" value="TraesCS2B02G104500"/>
</dbReference>
<keyword evidence="3" id="KW-1185">Reference proteome</keyword>
<dbReference type="Gramene" id="TraesLDM2B03G00856060.1">
    <property type="protein sequence ID" value="TraesLDM2B03G00856060.1.CDS1"/>
    <property type="gene ID" value="TraesLDM2B03G00856060"/>
</dbReference>
<sequence length="405" mass="45705">MDDETTAAATRYVPHELVMQILHRLPVKSLMRFTCVCKAWHDTITRDQSFQRQHLCLQQTCMLIAPWIRTNYGGHPYERKLKVTTPGLYRWEMSQDAATLVLAMDSFPVVEAGRRHNLAHCDGLVLVSMDDTVWVLNPATRHVLLLPQSCITPRGLRRCFDGALGLGHDPHSNTYKVARFYYPSVDRLERGGYHYTLGMEVFTIGRDQHWRETAAPPPYPIMAGRTATFFKGSLLWTIDESLLLPGDVVPARGFLRFSLNDESFSVIPAPPGCPDLRYATSNLAELRGELCVAHEGPKHKSFRSACIWVCNDVDGSNPPQWVQRHVMNVPRCIHLVATSNDDILFLGGSYNLMCSDSQSTLGVRHVAIMHDLAYHHPNTNTLVKYTSEIVYDYGVIPYVPSLVSI</sequence>
<dbReference type="CDD" id="cd22157">
    <property type="entry name" value="F-box_AtFBW1-like"/>
    <property type="match status" value="1"/>
</dbReference>
<dbReference type="Gramene" id="TraesNOR2B03G00865800.1">
    <property type="protein sequence ID" value="TraesNOR2B03G00865800.1.CDS1"/>
    <property type="gene ID" value="TraesNOR2B03G00865800"/>
</dbReference>
<dbReference type="InterPro" id="IPR036047">
    <property type="entry name" value="F-box-like_dom_sf"/>
</dbReference>
<dbReference type="PROSITE" id="PS50181">
    <property type="entry name" value="FBOX"/>
    <property type="match status" value="1"/>
</dbReference>
<evidence type="ECO:0000313" key="3">
    <source>
        <dbReference type="Proteomes" id="UP000019116"/>
    </source>
</evidence>
<dbReference type="OrthoDB" id="603307at2759"/>
<reference evidence="2" key="2">
    <citation type="submission" date="2018-10" db="UniProtKB">
        <authorList>
            <consortium name="EnsemblPlants"/>
        </authorList>
    </citation>
    <scope>IDENTIFICATION</scope>
</reference>
<dbReference type="InterPro" id="IPR011043">
    <property type="entry name" value="Gal_Oxase/kelch_b-propeller"/>
</dbReference>
<dbReference type="Gramene" id="TraesCAD_scaffold_000889_01G000600.1">
    <property type="protein sequence ID" value="TraesCAD_scaffold_000889_01G000600.1"/>
    <property type="gene ID" value="TraesCAD_scaffold_000889_01G000600"/>
</dbReference>
<dbReference type="Gramene" id="TraesCS2B03G0243700.1">
    <property type="protein sequence ID" value="TraesCS2B03G0243700.1.CDS1"/>
    <property type="gene ID" value="TraesCS2B03G0243700"/>
</dbReference>
<dbReference type="SUPFAM" id="SSF50965">
    <property type="entry name" value="Galactose oxidase, central domain"/>
    <property type="match status" value="1"/>
</dbReference>
<dbReference type="Proteomes" id="UP000019116">
    <property type="component" value="Chromosome 2B"/>
</dbReference>
<dbReference type="Gramene" id="TraesWEE_scaffold_082575_01G000200.1">
    <property type="protein sequence ID" value="TraesWEE_scaffold_082575_01G000200.1"/>
    <property type="gene ID" value="TraesWEE_scaffold_082575_01G000200"/>
</dbReference>
<dbReference type="Gene3D" id="1.20.1280.50">
    <property type="match status" value="1"/>
</dbReference>
<dbReference type="OMA" id="IAPWIRT"/>
<dbReference type="Gramene" id="TraesPARA_EIv1.0_0597000.1">
    <property type="protein sequence ID" value="TraesPARA_EIv1.0_0597000.1.CDS1"/>
    <property type="gene ID" value="TraesPARA_EIv1.0_0597000"/>
</dbReference>
<evidence type="ECO:0000259" key="1">
    <source>
        <dbReference type="PROSITE" id="PS50181"/>
    </source>
</evidence>
<dbReference type="STRING" id="4565.A0A3B6BZL4"/>
<evidence type="ECO:0000313" key="2">
    <source>
        <dbReference type="EnsemblPlants" id="TraesCS2B02G104500.1.cds1"/>
    </source>
</evidence>
<organism evidence="2">
    <name type="scientific">Triticum aestivum</name>
    <name type="common">Wheat</name>
    <dbReference type="NCBI Taxonomy" id="4565"/>
    <lineage>
        <taxon>Eukaryota</taxon>
        <taxon>Viridiplantae</taxon>
        <taxon>Streptophyta</taxon>
        <taxon>Embryophyta</taxon>
        <taxon>Tracheophyta</taxon>
        <taxon>Spermatophyta</taxon>
        <taxon>Magnoliopsida</taxon>
        <taxon>Liliopsida</taxon>
        <taxon>Poales</taxon>
        <taxon>Poaceae</taxon>
        <taxon>BOP clade</taxon>
        <taxon>Pooideae</taxon>
        <taxon>Triticodae</taxon>
        <taxon>Triticeae</taxon>
        <taxon>Triticinae</taxon>
        <taxon>Triticum</taxon>
    </lineage>
</organism>
<dbReference type="InterPro" id="IPR001810">
    <property type="entry name" value="F-box_dom"/>
</dbReference>
<reference evidence="2" key="1">
    <citation type="submission" date="2018-08" db="EMBL/GenBank/DDBJ databases">
        <authorList>
            <person name="Rossello M."/>
        </authorList>
    </citation>
    <scope>NUCLEOTIDE SEQUENCE [LARGE SCALE GENOMIC DNA]</scope>
    <source>
        <strain evidence="2">cv. Chinese Spring</strain>
    </source>
</reference>
<protein>
    <recommendedName>
        <fullName evidence="1">F-box domain-containing protein</fullName>
    </recommendedName>
</protein>
<dbReference type="InterPro" id="IPR050796">
    <property type="entry name" value="SCF_F-box_component"/>
</dbReference>